<evidence type="ECO:0000313" key="1">
    <source>
        <dbReference type="EMBL" id="AMH39532.1"/>
    </source>
</evidence>
<gene>
    <name evidence="1" type="ORF">PROKKA_00721</name>
</gene>
<sequence length="151" mass="16867">MADFDAERHDRARVACLFLGEPEPPTPVNDGAYLAPFIAFAAVNTWIHCGRPGSRELPRDLADEFCVYADLAGWQNEPYLAGLLSGLEHPGWHPKSATFKIDANPYRIEVNRNSFDNGRIFAKTDAGQRYRAYVADCRKDAAAFSSHLRIP</sequence>
<proteinExistence type="predicted"/>
<dbReference type="EMBL" id="KT955714">
    <property type="protein sequence ID" value="AMH39532.1"/>
    <property type="molecule type" value="Genomic_DNA"/>
</dbReference>
<accession>A0A120MG48</accession>
<name>A0A120MG48_9BRAD</name>
<dbReference type="RefSeq" id="WP_139069776.1">
    <property type="nucleotide sequence ID" value="NZ_LVYV01000001.1"/>
</dbReference>
<dbReference type="AlphaFoldDB" id="A0A120MG48"/>
<organism evidence="1">
    <name type="scientific">Tardiphaga robiniae</name>
    <dbReference type="NCBI Taxonomy" id="943830"/>
    <lineage>
        <taxon>Bacteria</taxon>
        <taxon>Pseudomonadati</taxon>
        <taxon>Pseudomonadota</taxon>
        <taxon>Alphaproteobacteria</taxon>
        <taxon>Hyphomicrobiales</taxon>
        <taxon>Nitrobacteraceae</taxon>
        <taxon>Tardiphaga</taxon>
    </lineage>
</organism>
<protein>
    <submittedName>
        <fullName evidence="1">Uncharacterized protein</fullName>
    </submittedName>
</protein>
<reference evidence="1" key="1">
    <citation type="submission" date="2015-10" db="EMBL/GenBank/DDBJ databases">
        <title>Evolution marks in rhizobial microsymbionts genomes from the relict species Vavilovia formosa (Stev.) Fed.</title>
        <authorList>
            <person name="Kopat V."/>
        </authorList>
    </citation>
    <scope>NUCLEOTIDE SEQUENCE</scope>
    <source>
        <strain evidence="1">Vaf-07</strain>
    </source>
</reference>